<evidence type="ECO:0000313" key="3">
    <source>
        <dbReference type="Proteomes" id="UP001194746"/>
    </source>
</evidence>
<dbReference type="GO" id="GO:0008168">
    <property type="term" value="F:methyltransferase activity"/>
    <property type="evidence" value="ECO:0007669"/>
    <property type="project" value="TreeGrafter"/>
</dbReference>
<reference evidence="2" key="2">
    <citation type="submission" date="2020-02" db="EMBL/GenBank/DDBJ databases">
        <authorList>
            <person name="Gilchrist C.L.M."/>
            <person name="Chooi Y.-H."/>
        </authorList>
    </citation>
    <scope>NUCLEOTIDE SEQUENCE</scope>
    <source>
        <strain evidence="2">MST-FP2251</strain>
    </source>
</reference>
<sequence>MPSTANYVHGYQPSVLRSHTWRSAANSAAYLLPYITPAMNILDVGCGPGTITMDLANLVPEGSAIGLECESAQEVIQQAASVAQEKSIRNVEFTTGDAHKLPFEDNTFDITHAHQVLQHVKNPVLVLREMARVTKPNGYVAVRSTDFRGFAWWPETEGMDAWRELYLKVMRKNDGIPDSGRRLHLWAREAGLPRGDRMRKSVGTWCFATEEEVAWWSSLWAERLLESRFRESALKDGLVTETELQAASRAWKEWGASEDAWFLAWHGELVCHV</sequence>
<dbReference type="PANTHER" id="PTHR43591">
    <property type="entry name" value="METHYLTRANSFERASE"/>
    <property type="match status" value="1"/>
</dbReference>
<dbReference type="Pfam" id="PF13847">
    <property type="entry name" value="Methyltransf_31"/>
    <property type="match status" value="1"/>
</dbReference>
<name>A0AAD4CXW2_ASPNN</name>
<dbReference type="AlphaFoldDB" id="A0AAD4CXW2"/>
<dbReference type="Proteomes" id="UP001194746">
    <property type="component" value="Unassembled WGS sequence"/>
</dbReference>
<evidence type="ECO:0000259" key="1">
    <source>
        <dbReference type="Pfam" id="PF13847"/>
    </source>
</evidence>
<accession>A0AAD4CXW2</accession>
<gene>
    <name evidence="2" type="ORF">FE257_006630</name>
</gene>
<dbReference type="InterPro" id="IPR025714">
    <property type="entry name" value="Methyltranfer_dom"/>
</dbReference>
<keyword evidence="3" id="KW-1185">Reference proteome</keyword>
<protein>
    <recommendedName>
        <fullName evidence="1">Methyltransferase domain-containing protein</fullName>
    </recommendedName>
</protein>
<evidence type="ECO:0000313" key="2">
    <source>
        <dbReference type="EMBL" id="KAF9894740.1"/>
    </source>
</evidence>
<reference evidence="2" key="1">
    <citation type="journal article" date="2019" name="Beilstein J. Org. Chem.">
        <title>Nanangenines: drimane sesquiterpenoids as the dominant metabolite cohort of a novel Australian fungus, Aspergillus nanangensis.</title>
        <authorList>
            <person name="Lacey H.J."/>
            <person name="Gilchrist C.L.M."/>
            <person name="Crombie A."/>
            <person name="Kalaitzis J.A."/>
            <person name="Vuong D."/>
            <person name="Rutledge P.J."/>
            <person name="Turner P."/>
            <person name="Pitt J.I."/>
            <person name="Lacey E."/>
            <person name="Chooi Y.H."/>
            <person name="Piggott A.M."/>
        </authorList>
    </citation>
    <scope>NUCLEOTIDE SEQUENCE</scope>
    <source>
        <strain evidence="2">MST-FP2251</strain>
    </source>
</reference>
<dbReference type="InterPro" id="IPR029063">
    <property type="entry name" value="SAM-dependent_MTases_sf"/>
</dbReference>
<dbReference type="PANTHER" id="PTHR43591:SF24">
    <property type="entry name" value="2-METHOXY-6-POLYPRENYL-1,4-BENZOQUINOL METHYLASE, MITOCHONDRIAL"/>
    <property type="match status" value="1"/>
</dbReference>
<dbReference type="Gene3D" id="3.40.50.150">
    <property type="entry name" value="Vaccinia Virus protein VP39"/>
    <property type="match status" value="1"/>
</dbReference>
<dbReference type="SUPFAM" id="SSF53335">
    <property type="entry name" value="S-adenosyl-L-methionine-dependent methyltransferases"/>
    <property type="match status" value="1"/>
</dbReference>
<proteinExistence type="predicted"/>
<dbReference type="CDD" id="cd02440">
    <property type="entry name" value="AdoMet_MTases"/>
    <property type="match status" value="1"/>
</dbReference>
<organism evidence="2 3">
    <name type="scientific">Aspergillus nanangensis</name>
    <dbReference type="NCBI Taxonomy" id="2582783"/>
    <lineage>
        <taxon>Eukaryota</taxon>
        <taxon>Fungi</taxon>
        <taxon>Dikarya</taxon>
        <taxon>Ascomycota</taxon>
        <taxon>Pezizomycotina</taxon>
        <taxon>Eurotiomycetes</taxon>
        <taxon>Eurotiomycetidae</taxon>
        <taxon>Eurotiales</taxon>
        <taxon>Aspergillaceae</taxon>
        <taxon>Aspergillus</taxon>
        <taxon>Aspergillus subgen. Circumdati</taxon>
    </lineage>
</organism>
<dbReference type="EMBL" id="VCAU01000003">
    <property type="protein sequence ID" value="KAF9894740.1"/>
    <property type="molecule type" value="Genomic_DNA"/>
</dbReference>
<feature type="domain" description="Methyltransferase" evidence="1">
    <location>
        <begin position="36"/>
        <end position="146"/>
    </location>
</feature>
<comment type="caution">
    <text evidence="2">The sequence shown here is derived from an EMBL/GenBank/DDBJ whole genome shotgun (WGS) entry which is preliminary data.</text>
</comment>